<gene>
    <name evidence="1" type="ORF">K488DRAFT_56095</name>
</gene>
<feature type="non-terminal residue" evidence="1">
    <location>
        <position position="1"/>
    </location>
</feature>
<name>A0ACB8QD23_9AGAM</name>
<evidence type="ECO:0000313" key="1">
    <source>
        <dbReference type="EMBL" id="KAI0029557.1"/>
    </source>
</evidence>
<evidence type="ECO:0000313" key="2">
    <source>
        <dbReference type="Proteomes" id="UP000814128"/>
    </source>
</evidence>
<reference evidence="1" key="1">
    <citation type="submission" date="2021-02" db="EMBL/GenBank/DDBJ databases">
        <authorList>
            <consortium name="DOE Joint Genome Institute"/>
            <person name="Ahrendt S."/>
            <person name="Looney B.P."/>
            <person name="Miyauchi S."/>
            <person name="Morin E."/>
            <person name="Drula E."/>
            <person name="Courty P.E."/>
            <person name="Chicoki N."/>
            <person name="Fauchery L."/>
            <person name="Kohler A."/>
            <person name="Kuo A."/>
            <person name="Labutti K."/>
            <person name="Pangilinan J."/>
            <person name="Lipzen A."/>
            <person name="Riley R."/>
            <person name="Andreopoulos W."/>
            <person name="He G."/>
            <person name="Johnson J."/>
            <person name="Barry K.W."/>
            <person name="Grigoriev I.V."/>
            <person name="Nagy L."/>
            <person name="Hibbett D."/>
            <person name="Henrissat B."/>
            <person name="Matheny P.B."/>
            <person name="Labbe J."/>
            <person name="Martin F."/>
        </authorList>
    </citation>
    <scope>NUCLEOTIDE SEQUENCE</scope>
    <source>
        <strain evidence="1">EC-137</strain>
    </source>
</reference>
<dbReference type="Proteomes" id="UP000814128">
    <property type="component" value="Unassembled WGS sequence"/>
</dbReference>
<keyword evidence="2" id="KW-1185">Reference proteome</keyword>
<reference evidence="1" key="2">
    <citation type="journal article" date="2022" name="New Phytol.">
        <title>Evolutionary transition to the ectomycorrhizal habit in the genomes of a hyperdiverse lineage of mushroom-forming fungi.</title>
        <authorList>
            <person name="Looney B."/>
            <person name="Miyauchi S."/>
            <person name="Morin E."/>
            <person name="Drula E."/>
            <person name="Courty P.E."/>
            <person name="Kohler A."/>
            <person name="Kuo A."/>
            <person name="LaButti K."/>
            <person name="Pangilinan J."/>
            <person name="Lipzen A."/>
            <person name="Riley R."/>
            <person name="Andreopoulos W."/>
            <person name="He G."/>
            <person name="Johnson J."/>
            <person name="Nolan M."/>
            <person name="Tritt A."/>
            <person name="Barry K.W."/>
            <person name="Grigoriev I.V."/>
            <person name="Nagy L.G."/>
            <person name="Hibbett D."/>
            <person name="Henrissat B."/>
            <person name="Matheny P.B."/>
            <person name="Labbe J."/>
            <person name="Martin F.M."/>
        </authorList>
    </citation>
    <scope>NUCLEOTIDE SEQUENCE</scope>
    <source>
        <strain evidence="1">EC-137</strain>
    </source>
</reference>
<dbReference type="EMBL" id="MU273668">
    <property type="protein sequence ID" value="KAI0029557.1"/>
    <property type="molecule type" value="Genomic_DNA"/>
</dbReference>
<comment type="caution">
    <text evidence="1">The sequence shown here is derived from an EMBL/GenBank/DDBJ whole genome shotgun (WGS) entry which is preliminary data.</text>
</comment>
<accession>A0ACB8QD23</accession>
<proteinExistence type="predicted"/>
<sequence length="151" mass="16952">VVKFTRTYSCDVHAFCATRGRAPNLLAYECLPGGWIGVAMEFVDIRDHLAAAFQAASPDKRQGWRVDLRALIQELHEEDLVHGDLRAANIVVDNEGKIMLVDFDWGGHDGQVTYPTWCLNPELMNGRLAEDLIIRKCDDIRILEATLSSMP</sequence>
<protein>
    <submittedName>
        <fullName evidence="1">Uncharacterized protein</fullName>
    </submittedName>
</protein>
<organism evidence="1 2">
    <name type="scientific">Vararia minispora EC-137</name>
    <dbReference type="NCBI Taxonomy" id="1314806"/>
    <lineage>
        <taxon>Eukaryota</taxon>
        <taxon>Fungi</taxon>
        <taxon>Dikarya</taxon>
        <taxon>Basidiomycota</taxon>
        <taxon>Agaricomycotina</taxon>
        <taxon>Agaricomycetes</taxon>
        <taxon>Russulales</taxon>
        <taxon>Lachnocladiaceae</taxon>
        <taxon>Vararia</taxon>
    </lineage>
</organism>